<name>A0ABY5IWI6_9FLAO</name>
<feature type="domain" description="Secretion system C-terminal sorting" evidence="3">
    <location>
        <begin position="310"/>
        <end position="382"/>
    </location>
</feature>
<accession>A0ABY5IWI6</accession>
<protein>
    <submittedName>
        <fullName evidence="4">T9SS type A sorting domain-containing protein</fullName>
    </submittedName>
</protein>
<dbReference type="Pfam" id="PF18962">
    <property type="entry name" value="Por_Secre_tail"/>
    <property type="match status" value="1"/>
</dbReference>
<dbReference type="NCBIfam" id="TIGR04183">
    <property type="entry name" value="Por_Secre_tail"/>
    <property type="match status" value="1"/>
</dbReference>
<evidence type="ECO:0000259" key="3">
    <source>
        <dbReference type="Pfam" id="PF18962"/>
    </source>
</evidence>
<reference evidence="4" key="1">
    <citation type="submission" date="2022-07" db="EMBL/GenBank/DDBJ databases">
        <title>Isolation, identification, and degradation of a PFOSA degrading strain from sewage treatment plant.</title>
        <authorList>
            <person name="Zhang L."/>
            <person name="Huo Y."/>
        </authorList>
    </citation>
    <scope>NUCLEOTIDE SEQUENCE</scope>
    <source>
        <strain evidence="4">C1</strain>
    </source>
</reference>
<feature type="chain" id="PRO_5045465062" evidence="2">
    <location>
        <begin position="28"/>
        <end position="384"/>
    </location>
</feature>
<dbReference type="EMBL" id="CP101751">
    <property type="protein sequence ID" value="UUC45872.1"/>
    <property type="molecule type" value="Genomic_DNA"/>
</dbReference>
<dbReference type="RefSeq" id="WP_256551555.1">
    <property type="nucleotide sequence ID" value="NZ_CP101751.1"/>
</dbReference>
<feature type="signal peptide" evidence="2">
    <location>
        <begin position="1"/>
        <end position="27"/>
    </location>
</feature>
<gene>
    <name evidence="4" type="ORF">NOX80_01400</name>
</gene>
<proteinExistence type="predicted"/>
<dbReference type="InterPro" id="IPR026444">
    <property type="entry name" value="Secre_tail"/>
</dbReference>
<evidence type="ECO:0000313" key="5">
    <source>
        <dbReference type="Proteomes" id="UP001059844"/>
    </source>
</evidence>
<evidence type="ECO:0000256" key="2">
    <source>
        <dbReference type="SAM" id="SignalP"/>
    </source>
</evidence>
<evidence type="ECO:0000313" key="4">
    <source>
        <dbReference type="EMBL" id="UUC45872.1"/>
    </source>
</evidence>
<dbReference type="Proteomes" id="UP001059844">
    <property type="component" value="Chromosome"/>
</dbReference>
<keyword evidence="5" id="KW-1185">Reference proteome</keyword>
<keyword evidence="1 2" id="KW-0732">Signal</keyword>
<organism evidence="4 5">
    <name type="scientific">Flavobacterium cerinum</name>
    <dbReference type="NCBI Taxonomy" id="2502784"/>
    <lineage>
        <taxon>Bacteria</taxon>
        <taxon>Pseudomonadati</taxon>
        <taxon>Bacteroidota</taxon>
        <taxon>Flavobacteriia</taxon>
        <taxon>Flavobacteriales</taxon>
        <taxon>Flavobacteriaceae</taxon>
        <taxon>Flavobacterium</taxon>
    </lineage>
</organism>
<evidence type="ECO:0000256" key="1">
    <source>
        <dbReference type="ARBA" id="ARBA00022729"/>
    </source>
</evidence>
<sequence>MKKIIFKVQTTLVVCCLFLAATFSLNAQNLSLGTTNALSMSGPTVISGVHTYNIVIPYYETSLTGTFKLSYGTTSNPFTCSSPYFRYITLNTGTGGYVSNSSNLNTVSIPGTIAVGTSDYVMRVYCANSAPDLPSILRGTFYIKINVTKEVAPSVNLNFAPYCKVTPNTNPQQYNGYIGFNVTGNYANAGKLYLRVTNALGTCPYIDYKVTLLHNSGAATATISPTASFYDCATNTTYTIKLVYKGTTVSGNAIEQVVSTGQIGWNEYSWKKTFRNCLNVLEPVPVDPVFERNITGNVTVDLVETKKINVYPNPTNNDLNILPAEGKEIRSVKVLDPNGLVYESKAFRSAKGEQTISLAHLRPGIYFLEIETNEGIAVEKVIKN</sequence>